<evidence type="ECO:0000313" key="3">
    <source>
        <dbReference type="Proteomes" id="UP001396898"/>
    </source>
</evidence>
<keyword evidence="3" id="KW-1185">Reference proteome</keyword>
<sequence>MQIPMGRVGMAASPAASKQQNIVPRQLMPSYPSATPPEGGGRMQHPVAAPPGSIPPPPPPHPPPSRSSTGDVRVQAPPRAKSDPWAFVSGIMTTDDRGNPLRTPEHVANTLHRFIYQPANKMPQADAQRADSVIDLVMVMSGTWPFHQRVQYERLRELVGLLLQYNSINRETLGRAISGAWLNFELGNRPDYTRQLTGFVMQIHLAHWQLLRIPLDCLPLNPDALPTWVDLLVPHYYLPPAQAVLEASAKEAGLEFYFAAVSNIGAAPPSQNASQNASQNLVQNPSQHPSRTPSRNASQEFLQQAPQNFPQSAAPTNLANLPMMQRPMPEQAPQQLPSLQPQKNPSQIPQTNAVTKRRKQRPNQKQNTNMAPP</sequence>
<proteinExistence type="predicted"/>
<gene>
    <name evidence="2" type="ORF">PG991_010107</name>
</gene>
<feature type="region of interest" description="Disordered" evidence="1">
    <location>
        <begin position="325"/>
        <end position="373"/>
    </location>
</feature>
<feature type="compositionally biased region" description="Polar residues" evidence="1">
    <location>
        <begin position="269"/>
        <end position="299"/>
    </location>
</feature>
<dbReference type="EMBL" id="JAQQWI010000015">
    <property type="protein sequence ID" value="KAK8012732.1"/>
    <property type="molecule type" value="Genomic_DNA"/>
</dbReference>
<feature type="compositionally biased region" description="Low complexity" evidence="1">
    <location>
        <begin position="329"/>
        <end position="347"/>
    </location>
</feature>
<protein>
    <submittedName>
        <fullName evidence="2">Uncharacterized protein</fullName>
    </submittedName>
</protein>
<dbReference type="Proteomes" id="UP001396898">
    <property type="component" value="Unassembled WGS sequence"/>
</dbReference>
<evidence type="ECO:0000256" key="1">
    <source>
        <dbReference type="SAM" id="MobiDB-lite"/>
    </source>
</evidence>
<feature type="compositionally biased region" description="Pro residues" evidence="1">
    <location>
        <begin position="48"/>
        <end position="65"/>
    </location>
</feature>
<comment type="caution">
    <text evidence="2">The sequence shown here is derived from an EMBL/GenBank/DDBJ whole genome shotgun (WGS) entry which is preliminary data.</text>
</comment>
<organism evidence="2 3">
    <name type="scientific">Apiospora marii</name>
    <dbReference type="NCBI Taxonomy" id="335849"/>
    <lineage>
        <taxon>Eukaryota</taxon>
        <taxon>Fungi</taxon>
        <taxon>Dikarya</taxon>
        <taxon>Ascomycota</taxon>
        <taxon>Pezizomycotina</taxon>
        <taxon>Sordariomycetes</taxon>
        <taxon>Xylariomycetidae</taxon>
        <taxon>Amphisphaeriales</taxon>
        <taxon>Apiosporaceae</taxon>
        <taxon>Apiospora</taxon>
    </lineage>
</organism>
<reference evidence="2 3" key="1">
    <citation type="submission" date="2023-01" db="EMBL/GenBank/DDBJ databases">
        <title>Analysis of 21 Apiospora genomes using comparative genomics revels a genus with tremendous synthesis potential of carbohydrate active enzymes and secondary metabolites.</title>
        <authorList>
            <person name="Sorensen T."/>
        </authorList>
    </citation>
    <scope>NUCLEOTIDE SEQUENCE [LARGE SCALE GENOMIC DNA]</scope>
    <source>
        <strain evidence="2 3">CBS 20057</strain>
    </source>
</reference>
<feature type="region of interest" description="Disordered" evidence="1">
    <location>
        <begin position="1"/>
        <end position="83"/>
    </location>
</feature>
<feature type="region of interest" description="Disordered" evidence="1">
    <location>
        <begin position="268"/>
        <end position="299"/>
    </location>
</feature>
<name>A0ABR1RHI0_9PEZI</name>
<feature type="compositionally biased region" description="Polar residues" evidence="1">
    <location>
        <begin position="363"/>
        <end position="373"/>
    </location>
</feature>
<evidence type="ECO:0000313" key="2">
    <source>
        <dbReference type="EMBL" id="KAK8012732.1"/>
    </source>
</evidence>
<accession>A0ABR1RHI0</accession>